<dbReference type="EMBL" id="BK015368">
    <property type="protein sequence ID" value="DAE03573.1"/>
    <property type="molecule type" value="Genomic_DNA"/>
</dbReference>
<sequence>MIITIPEIITFQINDDETELTINTIEELKEILKNQLHVQLLDGHSLIARQWYYYQQHIARPEELLYFVEKCLQFKDDYYQFYNDLKYKKAVSSYWQYNYLDFSDPKAFFRNNFDDPYALAKIIDKSNINWEHKYIFYSNHNDLETTDIIPCHKERREIAKAWIEENF</sequence>
<accession>A0A8S5PAD5</accession>
<organism evidence="1">
    <name type="scientific">Siphoviridae sp. ctpoI7</name>
    <dbReference type="NCBI Taxonomy" id="2825678"/>
    <lineage>
        <taxon>Viruses</taxon>
        <taxon>Duplodnaviria</taxon>
        <taxon>Heunggongvirae</taxon>
        <taxon>Uroviricota</taxon>
        <taxon>Caudoviricetes</taxon>
    </lineage>
</organism>
<name>A0A8S5PAD5_9CAUD</name>
<evidence type="ECO:0000313" key="1">
    <source>
        <dbReference type="EMBL" id="DAE03573.1"/>
    </source>
</evidence>
<reference evidence="1" key="1">
    <citation type="journal article" date="2021" name="Proc. Natl. Acad. Sci. U.S.A.">
        <title>A Catalog of Tens of Thousands of Viruses from Human Metagenomes Reveals Hidden Associations with Chronic Diseases.</title>
        <authorList>
            <person name="Tisza M.J."/>
            <person name="Buck C.B."/>
        </authorList>
    </citation>
    <scope>NUCLEOTIDE SEQUENCE</scope>
    <source>
        <strain evidence="1">CtpoI7</strain>
    </source>
</reference>
<proteinExistence type="predicted"/>
<protein>
    <submittedName>
        <fullName evidence="1">Uncharacterized protein</fullName>
    </submittedName>
</protein>